<organism evidence="11 12">
    <name type="scientific">Hydrogenoanaerobacterium saccharovorans</name>
    <dbReference type="NCBI Taxonomy" id="474960"/>
    <lineage>
        <taxon>Bacteria</taxon>
        <taxon>Bacillati</taxon>
        <taxon>Bacillota</taxon>
        <taxon>Clostridia</taxon>
        <taxon>Eubacteriales</taxon>
        <taxon>Oscillospiraceae</taxon>
        <taxon>Hydrogenoanaerobacterium</taxon>
    </lineage>
</organism>
<keyword evidence="5 9" id="KW-0812">Transmembrane</keyword>
<evidence type="ECO:0000256" key="2">
    <source>
        <dbReference type="ARBA" id="ARBA00010072"/>
    </source>
</evidence>
<dbReference type="GO" id="GO:0006865">
    <property type="term" value="P:amino acid transport"/>
    <property type="evidence" value="ECO:0007669"/>
    <property type="project" value="UniProtKB-KW"/>
</dbReference>
<reference evidence="11 12" key="1">
    <citation type="submission" date="2016-10" db="EMBL/GenBank/DDBJ databases">
        <authorList>
            <person name="de Groot N.N."/>
        </authorList>
    </citation>
    <scope>NUCLEOTIDE SEQUENCE [LARGE SCALE GENOMIC DNA]</scope>
    <source>
        <strain evidence="11 12">CGMCC 1.5070</strain>
    </source>
</reference>
<dbReference type="OrthoDB" id="9787841at2"/>
<keyword evidence="3 9" id="KW-0813">Transport</keyword>
<evidence type="ECO:0000256" key="8">
    <source>
        <dbReference type="ARBA" id="ARBA00023136"/>
    </source>
</evidence>
<dbReference type="Pfam" id="PF00528">
    <property type="entry name" value="BPD_transp_1"/>
    <property type="match status" value="1"/>
</dbReference>
<feature type="transmembrane region" description="Helical" evidence="9">
    <location>
        <begin position="203"/>
        <end position="224"/>
    </location>
</feature>
<proteinExistence type="inferred from homology"/>
<keyword evidence="7 9" id="KW-1133">Transmembrane helix</keyword>
<feature type="transmembrane region" description="Helical" evidence="9">
    <location>
        <begin position="29"/>
        <end position="51"/>
    </location>
</feature>
<name>A0A1H8A9Z9_9FIRM</name>
<evidence type="ECO:0000256" key="3">
    <source>
        <dbReference type="ARBA" id="ARBA00022448"/>
    </source>
</evidence>
<dbReference type="InterPro" id="IPR000515">
    <property type="entry name" value="MetI-like"/>
</dbReference>
<dbReference type="PANTHER" id="PTHR30614:SF20">
    <property type="entry name" value="GLUTAMINE TRANSPORT SYSTEM PERMEASE PROTEIN GLNP"/>
    <property type="match status" value="1"/>
</dbReference>
<keyword evidence="4" id="KW-1003">Cell membrane</keyword>
<dbReference type="AlphaFoldDB" id="A0A1H8A9Z9"/>
<dbReference type="GO" id="GO:0022857">
    <property type="term" value="F:transmembrane transporter activity"/>
    <property type="evidence" value="ECO:0007669"/>
    <property type="project" value="InterPro"/>
</dbReference>
<keyword evidence="6" id="KW-0029">Amino-acid transport</keyword>
<dbReference type="Gene3D" id="1.10.3720.10">
    <property type="entry name" value="MetI-like"/>
    <property type="match status" value="1"/>
</dbReference>
<dbReference type="CDD" id="cd06261">
    <property type="entry name" value="TM_PBP2"/>
    <property type="match status" value="1"/>
</dbReference>
<dbReference type="InterPro" id="IPR043429">
    <property type="entry name" value="ArtM/GltK/GlnP/TcyL/YhdX-like"/>
</dbReference>
<evidence type="ECO:0000259" key="10">
    <source>
        <dbReference type="PROSITE" id="PS50928"/>
    </source>
</evidence>
<dbReference type="STRING" id="474960.SAMN05216180_1154"/>
<accession>A0A1H8A9Z9</accession>
<dbReference type="PANTHER" id="PTHR30614">
    <property type="entry name" value="MEMBRANE COMPONENT OF AMINO ACID ABC TRANSPORTER"/>
    <property type="match status" value="1"/>
</dbReference>
<keyword evidence="8 9" id="KW-0472">Membrane</keyword>
<evidence type="ECO:0000256" key="9">
    <source>
        <dbReference type="RuleBase" id="RU363032"/>
    </source>
</evidence>
<feature type="transmembrane region" description="Helical" evidence="9">
    <location>
        <begin position="93"/>
        <end position="116"/>
    </location>
</feature>
<dbReference type="EMBL" id="FOCG01000001">
    <property type="protein sequence ID" value="SEM66387.1"/>
    <property type="molecule type" value="Genomic_DNA"/>
</dbReference>
<gene>
    <name evidence="11" type="ORF">SAMN05216180_1154</name>
</gene>
<evidence type="ECO:0000256" key="6">
    <source>
        <dbReference type="ARBA" id="ARBA00022970"/>
    </source>
</evidence>
<evidence type="ECO:0000256" key="5">
    <source>
        <dbReference type="ARBA" id="ARBA00022692"/>
    </source>
</evidence>
<dbReference type="SUPFAM" id="SSF161098">
    <property type="entry name" value="MetI-like"/>
    <property type="match status" value="1"/>
</dbReference>
<dbReference type="Proteomes" id="UP000199158">
    <property type="component" value="Unassembled WGS sequence"/>
</dbReference>
<evidence type="ECO:0000256" key="4">
    <source>
        <dbReference type="ARBA" id="ARBA00022475"/>
    </source>
</evidence>
<protein>
    <submittedName>
        <fullName evidence="11">Amino acid ABC transporter membrane protein, PAAT family</fullName>
    </submittedName>
</protein>
<sequence length="264" mass="29607">MATADQSFFGWVWFFFNEYWPQLLKGAGVTLLLALVGTLIGCIIGLLVGIVQTIPVDSKTNPILKVLYKIIRAVLTAYVEVFRGTPMIVQAMVIYYGSMALFQIDMTPMFAGFFIVSINTGAYMAETVRGGISSIDVGQTEGAKSIGMTHFQTMTYVVLPQAMRNILPQIGNNLIINIKDTSVLSVISVTELFFTGKSAAGVYYRYFEVFFIICVIYFIMTFACSRILRWMEKKIDGSDYYDLVPTDHLIDPCGHVPIKPRRKF</sequence>
<dbReference type="NCBIfam" id="TIGR01726">
    <property type="entry name" value="HEQRo_perm_3TM"/>
    <property type="match status" value="1"/>
</dbReference>
<dbReference type="GO" id="GO:0043190">
    <property type="term" value="C:ATP-binding cassette (ABC) transporter complex"/>
    <property type="evidence" value="ECO:0007669"/>
    <property type="project" value="InterPro"/>
</dbReference>
<keyword evidence="12" id="KW-1185">Reference proteome</keyword>
<comment type="similarity">
    <text evidence="2">Belongs to the binding-protein-dependent transport system permease family. HisMQ subfamily.</text>
</comment>
<dbReference type="PROSITE" id="PS50928">
    <property type="entry name" value="ABC_TM1"/>
    <property type="match status" value="1"/>
</dbReference>
<dbReference type="RefSeq" id="WP_092752536.1">
    <property type="nucleotide sequence ID" value="NZ_FOCG01000001.1"/>
</dbReference>
<dbReference type="InterPro" id="IPR035906">
    <property type="entry name" value="MetI-like_sf"/>
</dbReference>
<evidence type="ECO:0000313" key="12">
    <source>
        <dbReference type="Proteomes" id="UP000199158"/>
    </source>
</evidence>
<dbReference type="InterPro" id="IPR010065">
    <property type="entry name" value="AA_ABC_transptr_permease_3TM"/>
</dbReference>
<comment type="subcellular location">
    <subcellularLocation>
        <location evidence="1 9">Cell membrane</location>
        <topology evidence="1 9">Multi-pass membrane protein</topology>
    </subcellularLocation>
</comment>
<evidence type="ECO:0000256" key="7">
    <source>
        <dbReference type="ARBA" id="ARBA00022989"/>
    </source>
</evidence>
<evidence type="ECO:0000313" key="11">
    <source>
        <dbReference type="EMBL" id="SEM66387.1"/>
    </source>
</evidence>
<feature type="domain" description="ABC transmembrane type-1" evidence="10">
    <location>
        <begin position="27"/>
        <end position="228"/>
    </location>
</feature>
<evidence type="ECO:0000256" key="1">
    <source>
        <dbReference type="ARBA" id="ARBA00004651"/>
    </source>
</evidence>